<feature type="chain" id="PRO_5016281043" evidence="1">
    <location>
        <begin position="27"/>
        <end position="225"/>
    </location>
</feature>
<dbReference type="RefSeq" id="WP_109723585.1">
    <property type="nucleotide sequence ID" value="NZ_MSZV01000043.1"/>
</dbReference>
<dbReference type="EMBL" id="QGHC01000006">
    <property type="protein sequence ID" value="PWK87780.1"/>
    <property type="molecule type" value="Genomic_DNA"/>
</dbReference>
<sequence length="225" mass="23360">MTRTRALWLAIAFAGAVPPHALHAQAADGGSCRNGAFASMQDGFALAKVAGAGRLYFLGDMDGCPRDERACHAGGYVVPGDTVLTGRALGAFRCAFYPNDAGGSAGWVRADRLQPQPVPAAPPPHAWLGKWKDGDNALVLRREGGMLAAKGEAYWPSADPPQEQFPGGPNVGGLEGKAAPAGNRAVFVDGECRVTATLVGSLLVVADNGGCGGMNVRFDGVYRRR</sequence>
<dbReference type="AlphaFoldDB" id="A0A316I5Q1"/>
<name>A0A316I5Q1_9GAMM</name>
<evidence type="ECO:0000256" key="1">
    <source>
        <dbReference type="SAM" id="SignalP"/>
    </source>
</evidence>
<accession>A0A316I5Q1</accession>
<keyword evidence="3" id="KW-1185">Reference proteome</keyword>
<evidence type="ECO:0000313" key="3">
    <source>
        <dbReference type="Proteomes" id="UP000245812"/>
    </source>
</evidence>
<reference evidence="2 3" key="1">
    <citation type="submission" date="2018-05" db="EMBL/GenBank/DDBJ databases">
        <title>Genomic Encyclopedia of Type Strains, Phase IV (KMG-IV): sequencing the most valuable type-strain genomes for metagenomic binning, comparative biology and taxonomic classification.</title>
        <authorList>
            <person name="Goeker M."/>
        </authorList>
    </citation>
    <scope>NUCLEOTIDE SEQUENCE [LARGE SCALE GENOMIC DNA]</scope>
    <source>
        <strain evidence="2 3">DSM 14263</strain>
    </source>
</reference>
<evidence type="ECO:0000313" key="2">
    <source>
        <dbReference type="EMBL" id="PWK87780.1"/>
    </source>
</evidence>
<comment type="caution">
    <text evidence="2">The sequence shown here is derived from an EMBL/GenBank/DDBJ whole genome shotgun (WGS) entry which is preliminary data.</text>
</comment>
<organism evidence="2 3">
    <name type="scientific">Fulvimonas soli</name>
    <dbReference type="NCBI Taxonomy" id="155197"/>
    <lineage>
        <taxon>Bacteria</taxon>
        <taxon>Pseudomonadati</taxon>
        <taxon>Pseudomonadota</taxon>
        <taxon>Gammaproteobacteria</taxon>
        <taxon>Lysobacterales</taxon>
        <taxon>Rhodanobacteraceae</taxon>
        <taxon>Fulvimonas</taxon>
    </lineage>
</organism>
<dbReference type="Proteomes" id="UP000245812">
    <property type="component" value="Unassembled WGS sequence"/>
</dbReference>
<gene>
    <name evidence="2" type="ORF">C7456_106273</name>
</gene>
<dbReference type="OrthoDB" id="6847114at2"/>
<feature type="signal peptide" evidence="1">
    <location>
        <begin position="1"/>
        <end position="26"/>
    </location>
</feature>
<protein>
    <submittedName>
        <fullName evidence="2">Uncharacterized protein</fullName>
    </submittedName>
</protein>
<proteinExistence type="predicted"/>
<keyword evidence="1" id="KW-0732">Signal</keyword>